<proteinExistence type="predicted"/>
<dbReference type="AlphaFoldDB" id="A0A0D9VJD8"/>
<dbReference type="HOGENOM" id="CLU_2852897_0_0_1"/>
<dbReference type="Proteomes" id="UP000032180">
    <property type="component" value="Chromosome 2"/>
</dbReference>
<name>A0A0D9VJD8_9ORYZ</name>
<feature type="region of interest" description="Disordered" evidence="1">
    <location>
        <begin position="29"/>
        <end position="48"/>
    </location>
</feature>
<accession>A0A0D9VJD8</accession>
<reference evidence="2 3" key="1">
    <citation type="submission" date="2012-08" db="EMBL/GenBank/DDBJ databases">
        <title>Oryza genome evolution.</title>
        <authorList>
            <person name="Wing R.A."/>
        </authorList>
    </citation>
    <scope>NUCLEOTIDE SEQUENCE</scope>
</reference>
<reference evidence="3" key="2">
    <citation type="submission" date="2013-12" db="EMBL/GenBank/DDBJ databases">
        <authorList>
            <person name="Yu Y."/>
            <person name="Lee S."/>
            <person name="de Baynast K."/>
            <person name="Wissotski M."/>
            <person name="Liu L."/>
            <person name="Talag J."/>
            <person name="Goicoechea J."/>
            <person name="Angelova A."/>
            <person name="Jetty R."/>
            <person name="Kudrna D."/>
            <person name="Golser W."/>
            <person name="Rivera L."/>
            <person name="Zhang J."/>
            <person name="Wing R."/>
        </authorList>
    </citation>
    <scope>NUCLEOTIDE SEQUENCE</scope>
</reference>
<reference evidence="2" key="3">
    <citation type="submission" date="2015-04" db="UniProtKB">
        <authorList>
            <consortium name="EnsemblPlants"/>
        </authorList>
    </citation>
    <scope>IDENTIFICATION</scope>
</reference>
<evidence type="ECO:0000256" key="1">
    <source>
        <dbReference type="SAM" id="MobiDB-lite"/>
    </source>
</evidence>
<evidence type="ECO:0000313" key="3">
    <source>
        <dbReference type="Proteomes" id="UP000032180"/>
    </source>
</evidence>
<evidence type="ECO:0000313" key="2">
    <source>
        <dbReference type="EnsemblPlants" id="LPERR02G22390.1"/>
    </source>
</evidence>
<organism evidence="2 3">
    <name type="scientific">Leersia perrieri</name>
    <dbReference type="NCBI Taxonomy" id="77586"/>
    <lineage>
        <taxon>Eukaryota</taxon>
        <taxon>Viridiplantae</taxon>
        <taxon>Streptophyta</taxon>
        <taxon>Embryophyta</taxon>
        <taxon>Tracheophyta</taxon>
        <taxon>Spermatophyta</taxon>
        <taxon>Magnoliopsida</taxon>
        <taxon>Liliopsida</taxon>
        <taxon>Poales</taxon>
        <taxon>Poaceae</taxon>
        <taxon>BOP clade</taxon>
        <taxon>Oryzoideae</taxon>
        <taxon>Oryzeae</taxon>
        <taxon>Oryzinae</taxon>
        <taxon>Leersia</taxon>
    </lineage>
</organism>
<dbReference type="EnsemblPlants" id="LPERR02G22390.1">
    <property type="protein sequence ID" value="LPERR02G22390.1"/>
    <property type="gene ID" value="LPERR02G22390"/>
</dbReference>
<protein>
    <submittedName>
        <fullName evidence="2">Uncharacterized protein</fullName>
    </submittedName>
</protein>
<keyword evidence="3" id="KW-1185">Reference proteome</keyword>
<sequence length="65" mass="6823">MRCCVSRVPSAGCRAMGVAGAVKATSLRSRRRRELPSPAPFSEPFTERPATLQAAASPAACCCRA</sequence>
<dbReference type="Gramene" id="LPERR02G22390.1">
    <property type="protein sequence ID" value="LPERR02G22390.1"/>
    <property type="gene ID" value="LPERR02G22390"/>
</dbReference>